<feature type="compositionally biased region" description="Polar residues" evidence="1">
    <location>
        <begin position="97"/>
        <end position="112"/>
    </location>
</feature>
<feature type="region of interest" description="Disordered" evidence="1">
    <location>
        <begin position="1366"/>
        <end position="1422"/>
    </location>
</feature>
<feature type="compositionally biased region" description="Polar residues" evidence="1">
    <location>
        <begin position="205"/>
        <end position="218"/>
    </location>
</feature>
<dbReference type="EMBL" id="NPIC01000003">
    <property type="protein sequence ID" value="RDL37838.1"/>
    <property type="molecule type" value="Genomic_DNA"/>
</dbReference>
<feature type="compositionally biased region" description="Polar residues" evidence="1">
    <location>
        <begin position="271"/>
        <end position="284"/>
    </location>
</feature>
<feature type="compositionally biased region" description="Gly residues" evidence="1">
    <location>
        <begin position="135"/>
        <end position="154"/>
    </location>
</feature>
<feature type="compositionally biased region" description="Polar residues" evidence="1">
    <location>
        <begin position="440"/>
        <end position="451"/>
    </location>
</feature>
<dbReference type="GeneID" id="43598120"/>
<name>A0A370TQQ6_9HELO</name>
<evidence type="ECO:0000256" key="1">
    <source>
        <dbReference type="SAM" id="MobiDB-lite"/>
    </source>
</evidence>
<feature type="region of interest" description="Disordered" evidence="1">
    <location>
        <begin position="622"/>
        <end position="662"/>
    </location>
</feature>
<comment type="caution">
    <text evidence="2">The sequence shown here is derived from an EMBL/GenBank/DDBJ whole genome shotgun (WGS) entry which is preliminary data.</text>
</comment>
<proteinExistence type="predicted"/>
<sequence>MSDSGDEDNRAQTERDKAMILAAMMEELGVGRMDALPLEDRRANIPAAIIEDVTARPIDPSDPIASHWKNLDFDDVNESDKLLDPIAHGQLYRQRQGAPNAQLNAQSGNRANAPNMPPGGGRGGQSNKSSRGGHHGVGQGGHHTGGNGYKGSSGKGSSRSTPGQNSRASKWEGSGARKNAHLGECVNRLRTQPNQGGYTPGGKYVSSQNASKSYQQPGRSRARELPKTTFTLASREEFFADVARHYPVQQGPNPSTVPVTTNTPRVTAPNRDTTAQESSVQVSESFAKANSPAKTINNPSIALPKGGLATSKWAPSNQTAGSTNQKAPSSKSPVKVNNTPASTLPKDGLAASKWAPSNQTTDSMNEKAPSSKSPVKVHNTPLGNLPKDGLAASKWAPSSQQQNNLSVQSEVKVGNGRGPAISLPKDGLAASKWAPPNQAARPTNKTPSRSKSPVKGTPATKAATGLQGSNRATPGKSDTIPPKDSEDHWSLGKLEAITTKTATKGESATSPQVTREHSGVEVQKDNGPIEQGNIRLTRANPRTPLVLNIYVGSTLVFSDSVPRDATFILDKKTLNLRLKQKNAMGTSWKMTFVLAHFAVGTHNQVICDLYRLNSARNEDATPARLPLADHPPSASPKEISTLSRSPDESRDNSTSKGPTYYAEGINSAPLSDLDVLKDGKELVAFGESSEDEKVPPPVGLSALADMWELNTTVLVNSIFATINAFYGPILTHISKAVGQQGLGLDAPVDELLASTPHLKASHDLVGNFFRYSETYSCMTKLEMAPYIEDLSIKLFEKALILRNDSSSNISRAVGLDPAVIDGDIRTVNIKQTVRHIYPISDLLQMRSQATVFEGELLPKSGRRKLEPPDPKNIAGYTPPGRAIVAGREENENASRSVPQFKPATSAAGWRAFADHETNVNPTTVPRSRAKSGNLRSKQTTLFSYENSATAFDINNQEILEEAKLTPSRPASVSKTTATVEDLQANSSTRGNIPEEPIQEPLAKDSTCISLGNDVATVSRIDQSNTSPEFDNTEPAEPTPATPERKPHTGNRGTKHVPSNSICENLAKTFEGLNLNVESGSYATDPATNDSGKVPSQALASVLPTSVGPVATIPIEHYNQQASQDEQQTGLHGPSAETPRPLNAQAAEYKSPPPKKGALSGLRKDLLDIKGGLAASMWAPKIMETKLNPTARLPSPVSRSTIMPSVLPPHGEAIRPAYPVQGYTLQPADLATSLTMQPGKTWRVYDPQTGNMIEIAGEIVGVTSPTRVVPMSMPGVARGSFGGQENIPISAATTAFTSVAKPSPIALSSRPTMTPGAFEGLQNVQPAPNLPTPKKPVFSFPPRANMHHRQISDASSDAGVFSAANVSNFKGSPQGRGRLGTGATPGAGTPLSPLRHGDEDYQANLQARLSQSIAKRSPPGNRQ</sequence>
<feature type="compositionally biased region" description="Basic and acidic residues" evidence="1">
    <location>
        <begin position="481"/>
        <end position="490"/>
    </location>
</feature>
<feature type="compositionally biased region" description="Low complexity" evidence="1">
    <location>
        <begin position="398"/>
        <end position="409"/>
    </location>
</feature>
<protein>
    <submittedName>
        <fullName evidence="2">Uncharacterized protein</fullName>
    </submittedName>
</protein>
<keyword evidence="3" id="KW-1185">Reference proteome</keyword>
<feature type="compositionally biased region" description="Low complexity" evidence="1">
    <location>
        <begin position="252"/>
        <end position="270"/>
    </location>
</feature>
<evidence type="ECO:0000313" key="3">
    <source>
        <dbReference type="Proteomes" id="UP000254866"/>
    </source>
</evidence>
<feature type="compositionally biased region" description="Polar residues" evidence="1">
    <location>
        <begin position="1019"/>
        <end position="1029"/>
    </location>
</feature>
<feature type="compositionally biased region" description="Basic and acidic residues" evidence="1">
    <location>
        <begin position="514"/>
        <end position="524"/>
    </location>
</feature>
<feature type="compositionally biased region" description="Polar residues" evidence="1">
    <location>
        <begin position="313"/>
        <end position="342"/>
    </location>
</feature>
<dbReference type="Proteomes" id="UP000254866">
    <property type="component" value="Unassembled WGS sequence"/>
</dbReference>
<accession>A0A370TQQ6</accession>
<feature type="region of interest" description="Disordered" evidence="1">
    <location>
        <begin position="190"/>
        <end position="223"/>
    </location>
</feature>
<feature type="compositionally biased region" description="Polar residues" evidence="1">
    <location>
        <begin position="355"/>
        <end position="373"/>
    </location>
</feature>
<feature type="region of interest" description="Disordered" evidence="1">
    <location>
        <begin position="914"/>
        <end position="934"/>
    </location>
</feature>
<feature type="compositionally biased region" description="Polar residues" evidence="1">
    <location>
        <begin position="1402"/>
        <end position="1422"/>
    </location>
</feature>
<feature type="region of interest" description="Disordered" evidence="1">
    <location>
        <begin position="93"/>
        <end position="177"/>
    </location>
</feature>
<feature type="region of interest" description="Disordered" evidence="1">
    <location>
        <begin position="1018"/>
        <end position="1058"/>
    </location>
</feature>
<reference evidence="2 3" key="1">
    <citation type="journal article" date="2018" name="IMA Fungus">
        <title>IMA Genome-F 9: Draft genome sequence of Annulohypoxylon stygium, Aspergillus mulundensis, Berkeleyomyces basicola (syn. Thielaviopsis basicola), Ceratocystis smalleyi, two Cercospora beticola strains, Coleophoma cylindrospora, Fusarium fracticaudum, Phialophora cf. hyalina, and Morchella septimelata.</title>
        <authorList>
            <person name="Wingfield B.D."/>
            <person name="Bills G.F."/>
            <person name="Dong Y."/>
            <person name="Huang W."/>
            <person name="Nel W.J."/>
            <person name="Swalarsk-Parry B.S."/>
            <person name="Vaghefi N."/>
            <person name="Wilken P.M."/>
            <person name="An Z."/>
            <person name="de Beer Z.W."/>
            <person name="De Vos L."/>
            <person name="Chen L."/>
            <person name="Duong T.A."/>
            <person name="Gao Y."/>
            <person name="Hammerbacher A."/>
            <person name="Kikkert J.R."/>
            <person name="Li Y."/>
            <person name="Li H."/>
            <person name="Li K."/>
            <person name="Li Q."/>
            <person name="Liu X."/>
            <person name="Ma X."/>
            <person name="Naidoo K."/>
            <person name="Pethybridge S.J."/>
            <person name="Sun J."/>
            <person name="Steenkamp E.T."/>
            <person name="van der Nest M.A."/>
            <person name="van Wyk S."/>
            <person name="Wingfield M.J."/>
            <person name="Xiong C."/>
            <person name="Yue Q."/>
            <person name="Zhang X."/>
        </authorList>
    </citation>
    <scope>NUCLEOTIDE SEQUENCE [LARGE SCALE GENOMIC DNA]</scope>
    <source>
        <strain evidence="2 3">BP 5553</strain>
    </source>
</reference>
<organism evidence="2 3">
    <name type="scientific">Venustampulla echinocandica</name>
    <dbReference type="NCBI Taxonomy" id="2656787"/>
    <lineage>
        <taxon>Eukaryota</taxon>
        <taxon>Fungi</taxon>
        <taxon>Dikarya</taxon>
        <taxon>Ascomycota</taxon>
        <taxon>Pezizomycotina</taxon>
        <taxon>Leotiomycetes</taxon>
        <taxon>Helotiales</taxon>
        <taxon>Pleuroascaceae</taxon>
        <taxon>Venustampulla</taxon>
    </lineage>
</organism>
<dbReference type="RefSeq" id="XP_031870494.1">
    <property type="nucleotide sequence ID" value="XM_032013894.1"/>
</dbReference>
<dbReference type="OrthoDB" id="3543352at2759"/>
<evidence type="ECO:0000313" key="2">
    <source>
        <dbReference type="EMBL" id="RDL37838.1"/>
    </source>
</evidence>
<feature type="region of interest" description="Disordered" evidence="1">
    <location>
        <begin position="247"/>
        <end position="527"/>
    </location>
</feature>
<gene>
    <name evidence="2" type="ORF">BP5553_05271</name>
</gene>
<feature type="compositionally biased region" description="Polar residues" evidence="1">
    <location>
        <begin position="498"/>
        <end position="513"/>
    </location>
</feature>